<keyword evidence="5" id="KW-0654">Proteoglycan</keyword>
<evidence type="ECO:0000256" key="2">
    <source>
        <dbReference type="ARBA" id="ARBA00005835"/>
    </source>
</evidence>
<comment type="subcellular location">
    <subcellularLocation>
        <location evidence="10">Endomembrane system</location>
        <topology evidence="10">Lipid-anchor</topology>
    </subcellularLocation>
    <subcellularLocation>
        <location evidence="1">Membrane</location>
        <topology evidence="1">Lipid-anchor</topology>
        <topology evidence="1">GPI-anchor</topology>
    </subcellularLocation>
</comment>
<evidence type="ECO:0000256" key="8">
    <source>
        <dbReference type="ARBA" id="ARBA00023278"/>
    </source>
</evidence>
<proteinExistence type="inferred from homology"/>
<protein>
    <submittedName>
        <fullName evidence="13">Uncharacterized protein</fullName>
    </submittedName>
</protein>
<dbReference type="EMBL" id="BPVZ01000058">
    <property type="protein sequence ID" value="GKV21811.1"/>
    <property type="molecule type" value="Genomic_DNA"/>
</dbReference>
<keyword evidence="6 11" id="KW-0472">Membrane</keyword>
<keyword evidence="9" id="KW-0449">Lipoprotein</keyword>
<dbReference type="PANTHER" id="PTHR34114">
    <property type="entry name" value="ARABINOGALACTAN PEPTIDE 1"/>
    <property type="match status" value="1"/>
</dbReference>
<evidence type="ECO:0000256" key="7">
    <source>
        <dbReference type="ARBA" id="ARBA00023180"/>
    </source>
</evidence>
<dbReference type="InterPro" id="IPR039281">
    <property type="entry name" value="AGP3/12/13/14/21"/>
</dbReference>
<organism evidence="13 14">
    <name type="scientific">Rubroshorea leprosula</name>
    <dbReference type="NCBI Taxonomy" id="152421"/>
    <lineage>
        <taxon>Eukaryota</taxon>
        <taxon>Viridiplantae</taxon>
        <taxon>Streptophyta</taxon>
        <taxon>Embryophyta</taxon>
        <taxon>Tracheophyta</taxon>
        <taxon>Spermatophyta</taxon>
        <taxon>Magnoliopsida</taxon>
        <taxon>eudicotyledons</taxon>
        <taxon>Gunneridae</taxon>
        <taxon>Pentapetalae</taxon>
        <taxon>rosids</taxon>
        <taxon>malvids</taxon>
        <taxon>Malvales</taxon>
        <taxon>Dipterocarpaceae</taxon>
        <taxon>Rubroshorea</taxon>
    </lineage>
</organism>
<evidence type="ECO:0000256" key="4">
    <source>
        <dbReference type="ARBA" id="ARBA00022729"/>
    </source>
</evidence>
<keyword evidence="11" id="KW-0812">Transmembrane</keyword>
<comment type="similarity">
    <text evidence="2">Belongs to the AG-peptide AGP family.</text>
</comment>
<keyword evidence="7" id="KW-0325">Glycoprotein</keyword>
<sequence length="59" mass="6084">MEAMKVKLFVAMMVAVLAMSAVQKASAAEPPAPSPASDAAVYVPTFVASLAALAFGFFY</sequence>
<dbReference type="PANTHER" id="PTHR34114:SF11">
    <property type="entry name" value="ARABINOGALACTAN PROTEIN 13-RELATED"/>
    <property type="match status" value="1"/>
</dbReference>
<gene>
    <name evidence="13" type="ORF">SLEP1_g31753</name>
</gene>
<dbReference type="Proteomes" id="UP001054252">
    <property type="component" value="Unassembled WGS sequence"/>
</dbReference>
<keyword evidence="14" id="KW-1185">Reference proteome</keyword>
<feature type="signal peptide" evidence="12">
    <location>
        <begin position="1"/>
        <end position="27"/>
    </location>
</feature>
<feature type="transmembrane region" description="Helical" evidence="11">
    <location>
        <begin position="37"/>
        <end position="58"/>
    </location>
</feature>
<comment type="caution">
    <text evidence="13">The sequence shown here is derived from an EMBL/GenBank/DDBJ whole genome shotgun (WGS) entry which is preliminary data.</text>
</comment>
<dbReference type="GO" id="GO:0012505">
    <property type="term" value="C:endomembrane system"/>
    <property type="evidence" value="ECO:0007669"/>
    <property type="project" value="UniProtKB-SubCell"/>
</dbReference>
<keyword evidence="3" id="KW-0336">GPI-anchor</keyword>
<evidence type="ECO:0000256" key="5">
    <source>
        <dbReference type="ARBA" id="ARBA00022974"/>
    </source>
</evidence>
<name>A0AAV5K994_9ROSI</name>
<evidence type="ECO:0000256" key="6">
    <source>
        <dbReference type="ARBA" id="ARBA00023136"/>
    </source>
</evidence>
<evidence type="ECO:0000313" key="14">
    <source>
        <dbReference type="Proteomes" id="UP001054252"/>
    </source>
</evidence>
<evidence type="ECO:0000313" key="13">
    <source>
        <dbReference type="EMBL" id="GKV21811.1"/>
    </source>
</evidence>
<evidence type="ECO:0000256" key="10">
    <source>
        <dbReference type="ARBA" id="ARBA00037868"/>
    </source>
</evidence>
<evidence type="ECO:0000256" key="3">
    <source>
        <dbReference type="ARBA" id="ARBA00022622"/>
    </source>
</evidence>
<feature type="chain" id="PRO_5043808941" evidence="12">
    <location>
        <begin position="28"/>
        <end position="59"/>
    </location>
</feature>
<keyword evidence="11" id="KW-1133">Transmembrane helix</keyword>
<dbReference type="AlphaFoldDB" id="A0AAV5K994"/>
<evidence type="ECO:0000256" key="1">
    <source>
        <dbReference type="ARBA" id="ARBA00004589"/>
    </source>
</evidence>
<keyword evidence="8" id="KW-0379">Hydroxylation</keyword>
<evidence type="ECO:0000256" key="12">
    <source>
        <dbReference type="SAM" id="SignalP"/>
    </source>
</evidence>
<keyword evidence="4 12" id="KW-0732">Signal</keyword>
<evidence type="ECO:0000256" key="11">
    <source>
        <dbReference type="SAM" id="Phobius"/>
    </source>
</evidence>
<evidence type="ECO:0000256" key="9">
    <source>
        <dbReference type="ARBA" id="ARBA00023288"/>
    </source>
</evidence>
<dbReference type="GO" id="GO:0098552">
    <property type="term" value="C:side of membrane"/>
    <property type="evidence" value="ECO:0007669"/>
    <property type="project" value="UniProtKB-KW"/>
</dbReference>
<accession>A0AAV5K994</accession>
<reference evidence="13 14" key="1">
    <citation type="journal article" date="2021" name="Commun. Biol.">
        <title>The genome of Shorea leprosula (Dipterocarpaceae) highlights the ecological relevance of drought in aseasonal tropical rainforests.</title>
        <authorList>
            <person name="Ng K.K.S."/>
            <person name="Kobayashi M.J."/>
            <person name="Fawcett J.A."/>
            <person name="Hatakeyama M."/>
            <person name="Paape T."/>
            <person name="Ng C.H."/>
            <person name="Ang C.C."/>
            <person name="Tnah L.H."/>
            <person name="Lee C.T."/>
            <person name="Nishiyama T."/>
            <person name="Sese J."/>
            <person name="O'Brien M.J."/>
            <person name="Copetti D."/>
            <person name="Mohd Noor M.I."/>
            <person name="Ong R.C."/>
            <person name="Putra M."/>
            <person name="Sireger I.Z."/>
            <person name="Indrioko S."/>
            <person name="Kosugi Y."/>
            <person name="Izuno A."/>
            <person name="Isagi Y."/>
            <person name="Lee S.L."/>
            <person name="Shimizu K.K."/>
        </authorList>
    </citation>
    <scope>NUCLEOTIDE SEQUENCE [LARGE SCALE GENOMIC DNA]</scope>
    <source>
        <strain evidence="13">214</strain>
    </source>
</reference>